<dbReference type="EMBL" id="LT607754">
    <property type="protein sequence ID" value="SCG60296.1"/>
    <property type="molecule type" value="Genomic_DNA"/>
</dbReference>
<dbReference type="Pfam" id="PF09250">
    <property type="entry name" value="Prim-Pol"/>
    <property type="match status" value="1"/>
</dbReference>
<proteinExistence type="predicted"/>
<reference evidence="4" key="1">
    <citation type="submission" date="2016-06" db="EMBL/GenBank/DDBJ databases">
        <authorList>
            <person name="Varghese N."/>
            <person name="Submissions Spin"/>
        </authorList>
    </citation>
    <scope>NUCLEOTIDE SEQUENCE [LARGE SCALE GENOMIC DNA]</scope>
    <source>
        <strain evidence="4">DSM 43819</strain>
    </source>
</reference>
<accession>A0A1C5IR81</accession>
<dbReference type="Pfam" id="PF13481">
    <property type="entry name" value="AAA_25"/>
    <property type="match status" value="1"/>
</dbReference>
<dbReference type="RefSeq" id="WP_172875828.1">
    <property type="nucleotide sequence ID" value="NZ_LT607754.1"/>
</dbReference>
<dbReference type="AlphaFoldDB" id="A0A1C5IR81"/>
<evidence type="ECO:0000256" key="1">
    <source>
        <dbReference type="SAM" id="MobiDB-lite"/>
    </source>
</evidence>
<dbReference type="Proteomes" id="UP000198221">
    <property type="component" value="Chromosome I"/>
</dbReference>
<gene>
    <name evidence="3" type="ORF">GA0070613_3224</name>
</gene>
<name>A0A1C5IR81_9ACTN</name>
<dbReference type="SMART" id="SM00943">
    <property type="entry name" value="Prim-Pol"/>
    <property type="match status" value="1"/>
</dbReference>
<dbReference type="Gene3D" id="3.40.50.300">
    <property type="entry name" value="P-loop containing nucleotide triphosphate hydrolases"/>
    <property type="match status" value="1"/>
</dbReference>
<dbReference type="SUPFAM" id="SSF52540">
    <property type="entry name" value="P-loop containing nucleoside triphosphate hydrolases"/>
    <property type="match status" value="1"/>
</dbReference>
<evidence type="ECO:0000313" key="3">
    <source>
        <dbReference type="EMBL" id="SCG60296.1"/>
    </source>
</evidence>
<organism evidence="3 4">
    <name type="scientific">Micromonospora inositola</name>
    <dbReference type="NCBI Taxonomy" id="47865"/>
    <lineage>
        <taxon>Bacteria</taxon>
        <taxon>Bacillati</taxon>
        <taxon>Actinomycetota</taxon>
        <taxon>Actinomycetes</taxon>
        <taxon>Micromonosporales</taxon>
        <taxon>Micromonosporaceae</taxon>
        <taxon>Micromonospora</taxon>
    </lineage>
</organism>
<keyword evidence="4" id="KW-1185">Reference proteome</keyword>
<evidence type="ECO:0000259" key="2">
    <source>
        <dbReference type="SMART" id="SM00943"/>
    </source>
</evidence>
<feature type="domain" description="DNA primase/polymerase bifunctional N-terminal" evidence="2">
    <location>
        <begin position="21"/>
        <end position="199"/>
    </location>
</feature>
<feature type="compositionally biased region" description="Basic and acidic residues" evidence="1">
    <location>
        <begin position="36"/>
        <end position="51"/>
    </location>
</feature>
<sequence>MTTASDSNAEVGNSGPYASHAMAYWRAGWANPIPVKEKKWPPRGYTGREGRNVSGPDLHAWTEGPEAAHNIGLRMAGTVGIDVDSYGDKRGAESLAKAVADLGELPATWSSTSRGPGQPSRIHFFHVPGTGTDLADAEQRFRKAYGEDVEIIHRGHRYAVVAPSIHPGTGQPYRWYGPDGEPSGRVPERTELPELPAAWLAFLTEPEPAPVSTPGTVADPFPPASMLIGGAGTKSRAGGLATFAEQVDRFRSLTTEGNGRSNLLAGVAVIAGRCVAAGFMTEPEAHRTLLDAAQANGYQRTHRDADTQIRNGIRDGKADPWTVVPDHLESTGQGEQAAPGWTADDLTDVLSGKRVRVVPELAQRQDGVALLYRGKEHAVAGEPESGKTWFALMCARDVLLSGGRVLYVDFEDDAATVVGRLLDLGVLADRLRPASGQFRYVRPEGAPRAGDVLALLTFPDGPAELLVYDGWTEGAALMGQDIMSQDDIAKWRQALVKPALTLGTATLTTDHVVKNRDARGRYSIGAQHKLAGLTGVMFTMEVTKTWGRGSKGVSKVLITKDRNGGLRPYGKADEANLTHIGDLVGDATSGEMVSLILWPPFVDEDEADDTNPIPSHLRKPVAAVVAALDGRPEPLSLAEIERRAHVRKGDVGKALAWLEDSGRVLVERGLRNAKLHRLAPEVDGQSGQGESAEQ</sequence>
<dbReference type="InterPro" id="IPR015330">
    <property type="entry name" value="DNA_primase/pol_bifunc_N"/>
</dbReference>
<protein>
    <submittedName>
        <fullName evidence="3">RecA-superfamily ATPase, KaiC/GvpD/RAD55 family</fullName>
    </submittedName>
</protein>
<feature type="region of interest" description="Disordered" evidence="1">
    <location>
        <begin position="36"/>
        <end position="58"/>
    </location>
</feature>
<dbReference type="InterPro" id="IPR027417">
    <property type="entry name" value="P-loop_NTPase"/>
</dbReference>
<evidence type="ECO:0000313" key="4">
    <source>
        <dbReference type="Proteomes" id="UP000198221"/>
    </source>
</evidence>